<evidence type="ECO:0000313" key="2">
    <source>
        <dbReference type="Proteomes" id="UP000019113"/>
    </source>
</evidence>
<sequence>MNSASTILPRILACKDEKELANFARASAQ</sequence>
<organism evidence="1 2">
    <name type="scientific">Halomonas huangheensis</name>
    <dbReference type="NCBI Taxonomy" id="1178482"/>
    <lineage>
        <taxon>Bacteria</taxon>
        <taxon>Pseudomonadati</taxon>
        <taxon>Pseudomonadota</taxon>
        <taxon>Gammaproteobacteria</taxon>
        <taxon>Oceanospirillales</taxon>
        <taxon>Halomonadaceae</taxon>
        <taxon>Halomonas</taxon>
    </lineage>
</organism>
<comment type="caution">
    <text evidence="1">The sequence shown here is derived from an EMBL/GenBank/DDBJ whole genome shotgun (WGS) entry which is preliminary data.</text>
</comment>
<reference evidence="1 2" key="1">
    <citation type="submission" date="2013-08" db="EMBL/GenBank/DDBJ databases">
        <title>draft genome of Halomonas huanghegensis, strain BJGMM-B45T.</title>
        <authorList>
            <person name="Miao C."/>
            <person name="Wan Y."/>
            <person name="Jin W."/>
        </authorList>
    </citation>
    <scope>NUCLEOTIDE SEQUENCE [LARGE SCALE GENOMIC DNA]</scope>
    <source>
        <strain evidence="1 2">BJGMM-B45</strain>
    </source>
</reference>
<evidence type="ECO:0000313" key="1">
    <source>
        <dbReference type="EMBL" id="ERL50308.1"/>
    </source>
</evidence>
<keyword evidence="2" id="KW-1185">Reference proteome</keyword>
<accession>W1N476</accession>
<proteinExistence type="predicted"/>
<dbReference type="Proteomes" id="UP000019113">
    <property type="component" value="Unassembled WGS sequence"/>
</dbReference>
<protein>
    <submittedName>
        <fullName evidence="1">Uncharacterized protein</fullName>
    </submittedName>
</protein>
<dbReference type="AlphaFoldDB" id="W1N476"/>
<name>W1N476_9GAMM</name>
<dbReference type="EMBL" id="AVBC01000039">
    <property type="protein sequence ID" value="ERL50308.1"/>
    <property type="molecule type" value="Genomic_DNA"/>
</dbReference>
<gene>
    <name evidence="1" type="ORF">BJB45_04025</name>
</gene>